<organism evidence="3 4">
    <name type="scientific">Stephanodiscus triporus</name>
    <dbReference type="NCBI Taxonomy" id="2934178"/>
    <lineage>
        <taxon>Eukaryota</taxon>
        <taxon>Sar</taxon>
        <taxon>Stramenopiles</taxon>
        <taxon>Ochrophyta</taxon>
        <taxon>Bacillariophyta</taxon>
        <taxon>Coscinodiscophyceae</taxon>
        <taxon>Thalassiosirophycidae</taxon>
        <taxon>Stephanodiscales</taxon>
        <taxon>Stephanodiscaceae</taxon>
        <taxon>Stephanodiscus</taxon>
    </lineage>
</organism>
<dbReference type="EMBL" id="JALLAZ020001819">
    <property type="protein sequence ID" value="KAL3762756.1"/>
    <property type="molecule type" value="Genomic_DNA"/>
</dbReference>
<evidence type="ECO:0000256" key="1">
    <source>
        <dbReference type="ARBA" id="ARBA00022737"/>
    </source>
</evidence>
<dbReference type="AlphaFoldDB" id="A0ABD3MLD0"/>
<evidence type="ECO:0000256" key="2">
    <source>
        <dbReference type="SAM" id="Coils"/>
    </source>
</evidence>
<gene>
    <name evidence="3" type="ORF">ACHAW5_002261</name>
</gene>
<evidence type="ECO:0000313" key="3">
    <source>
        <dbReference type="EMBL" id="KAL3762756.1"/>
    </source>
</evidence>
<keyword evidence="1" id="KW-0677">Repeat</keyword>
<dbReference type="InterPro" id="IPR052201">
    <property type="entry name" value="LRR-containing_regulator"/>
</dbReference>
<dbReference type="Proteomes" id="UP001530315">
    <property type="component" value="Unassembled WGS sequence"/>
</dbReference>
<sequence>MPFVTKNPSLYFSSLEEKSNLESAEPLHIGLHLGGSFSEERARDLVSLGRILQHSSRPIRCLWLRFREGDESLLAAFGAFGDELVGAKAIQSLVFEGKVGTAEVRRLGGFLSHNELRVIQFRKTDIDLSTCIVLKPFFSHTTTLKVLDMYSNPGFGDECVLNVLGALLLGGSRLETLIIGEKILDGAPDEDIIVSESGVASIASFVSKTPSISSITLRLRHLDDIGLGEISVVIKRPDCNVRRLDLSGNFGNSGVKIFAEALKTNTSLRTISFGCYKALDDVGGMALLNAVDPFSQPAGSSEWENVLRSNHTLQSIYVFDRPNVAVSKAIVERLQSITSMDPHLTLQGKCWRHIEKNIDDISHLGLNSNCMPNVLAFVLRHGTIDHLFRLIRSNKTPELFKYPSPEKARISLQIEKIERENRKLKKLLELERDESNELREEINYLRTCWFQKEGDAKTCCFLPHLKLIQMWILLVELFREPV</sequence>
<dbReference type="InterPro" id="IPR032675">
    <property type="entry name" value="LRR_dom_sf"/>
</dbReference>
<proteinExistence type="predicted"/>
<feature type="coiled-coil region" evidence="2">
    <location>
        <begin position="407"/>
        <end position="441"/>
    </location>
</feature>
<protein>
    <submittedName>
        <fullName evidence="3">Uncharacterized protein</fullName>
    </submittedName>
</protein>
<keyword evidence="2" id="KW-0175">Coiled coil</keyword>
<dbReference type="SUPFAM" id="SSF52047">
    <property type="entry name" value="RNI-like"/>
    <property type="match status" value="1"/>
</dbReference>
<reference evidence="3 4" key="1">
    <citation type="submission" date="2024-10" db="EMBL/GenBank/DDBJ databases">
        <title>Updated reference genomes for cyclostephanoid diatoms.</title>
        <authorList>
            <person name="Roberts W.R."/>
            <person name="Alverson A.J."/>
        </authorList>
    </citation>
    <scope>NUCLEOTIDE SEQUENCE [LARGE SCALE GENOMIC DNA]</scope>
    <source>
        <strain evidence="3 4">AJA276-08</strain>
    </source>
</reference>
<name>A0ABD3MLD0_9STRA</name>
<dbReference type="Gene3D" id="3.80.10.10">
    <property type="entry name" value="Ribonuclease Inhibitor"/>
    <property type="match status" value="1"/>
</dbReference>
<dbReference type="PANTHER" id="PTHR24111">
    <property type="entry name" value="LEUCINE-RICH REPEAT-CONTAINING PROTEIN 34"/>
    <property type="match status" value="1"/>
</dbReference>
<keyword evidence="4" id="KW-1185">Reference proteome</keyword>
<dbReference type="PANTHER" id="PTHR24111:SF0">
    <property type="entry name" value="LEUCINE-RICH REPEAT-CONTAINING PROTEIN"/>
    <property type="match status" value="1"/>
</dbReference>
<comment type="caution">
    <text evidence="3">The sequence shown here is derived from an EMBL/GenBank/DDBJ whole genome shotgun (WGS) entry which is preliminary data.</text>
</comment>
<evidence type="ECO:0000313" key="4">
    <source>
        <dbReference type="Proteomes" id="UP001530315"/>
    </source>
</evidence>
<accession>A0ABD3MLD0</accession>